<proteinExistence type="predicted"/>
<name>M5UGD5_9BACT</name>
<dbReference type="Proteomes" id="UP000011885">
    <property type="component" value="Unassembled WGS sequence"/>
</dbReference>
<evidence type="ECO:0000313" key="2">
    <source>
        <dbReference type="Proteomes" id="UP000011885"/>
    </source>
</evidence>
<gene>
    <name evidence="1" type="ORF">RSSM_03491</name>
</gene>
<comment type="caution">
    <text evidence="1">The sequence shown here is derived from an EMBL/GenBank/DDBJ whole genome shotgun (WGS) entry which is preliminary data.</text>
</comment>
<organism evidence="1 2">
    <name type="scientific">Rhodopirellula sallentina SM41</name>
    <dbReference type="NCBI Taxonomy" id="1263870"/>
    <lineage>
        <taxon>Bacteria</taxon>
        <taxon>Pseudomonadati</taxon>
        <taxon>Planctomycetota</taxon>
        <taxon>Planctomycetia</taxon>
        <taxon>Pirellulales</taxon>
        <taxon>Pirellulaceae</taxon>
        <taxon>Rhodopirellula</taxon>
    </lineage>
</organism>
<reference evidence="1 2" key="1">
    <citation type="journal article" date="2013" name="Mar. Genomics">
        <title>Expression of sulfatases in Rhodopirellula baltica and the diversity of sulfatases in the genus Rhodopirellula.</title>
        <authorList>
            <person name="Wegner C.E."/>
            <person name="Richter-Heitmann T."/>
            <person name="Klindworth A."/>
            <person name="Klockow C."/>
            <person name="Richter M."/>
            <person name="Achstetter T."/>
            <person name="Glockner F.O."/>
            <person name="Harder J."/>
        </authorList>
    </citation>
    <scope>NUCLEOTIDE SEQUENCE [LARGE SCALE GENOMIC DNA]</scope>
    <source>
        <strain evidence="1 2">SM41</strain>
    </source>
</reference>
<accession>M5UGD5</accession>
<keyword evidence="2" id="KW-1185">Reference proteome</keyword>
<evidence type="ECO:0000313" key="1">
    <source>
        <dbReference type="EMBL" id="EMI55073.1"/>
    </source>
</evidence>
<protein>
    <submittedName>
        <fullName evidence="1">Uncharacterized protein</fullName>
    </submittedName>
</protein>
<sequence>MGRGREQAHLLSVGELPFQFFDQLTRLADRQTLRCVDTEMRVQFTRQLDVRFRCDGVNRSDLSLRRRECPLLGGFAVAETFVFPRREIVSSAPLEAVSEGSCSTSRRHSSNVRRIRSVSVSAWSFMSELSISISR</sequence>
<dbReference type="EMBL" id="ANOH01000229">
    <property type="protein sequence ID" value="EMI55073.1"/>
    <property type="molecule type" value="Genomic_DNA"/>
</dbReference>
<dbReference type="AlphaFoldDB" id="M5UGD5"/>